<gene>
    <name evidence="1" type="ORF">ACPOL_0587</name>
</gene>
<dbReference type="EMBL" id="CP030840">
    <property type="protein sequence ID" value="AXC09960.1"/>
    <property type="molecule type" value="Genomic_DNA"/>
</dbReference>
<protein>
    <submittedName>
        <fullName evidence="1">Uncharacterized protein</fullName>
    </submittedName>
</protein>
<dbReference type="AlphaFoldDB" id="A0A2Z5FT17"/>
<dbReference type="Proteomes" id="UP000253606">
    <property type="component" value="Chromosome"/>
</dbReference>
<proteinExistence type="predicted"/>
<keyword evidence="2" id="KW-1185">Reference proteome</keyword>
<dbReference type="KEGG" id="abas:ACPOL_0587"/>
<reference evidence="1 2" key="1">
    <citation type="journal article" date="2018" name="Front. Microbiol.">
        <title>Hydrolytic Capabilities as a Key to Environmental Success: Chitinolytic and Cellulolytic Acidobacteria From Acidic Sub-arctic Soils and Boreal Peatlands.</title>
        <authorList>
            <person name="Belova S.E."/>
            <person name="Ravin N.V."/>
            <person name="Pankratov T.A."/>
            <person name="Rakitin A.L."/>
            <person name="Ivanova A.A."/>
            <person name="Beletsky A.V."/>
            <person name="Mardanov A.V."/>
            <person name="Sinninghe Damste J.S."/>
            <person name="Dedysh S.N."/>
        </authorList>
    </citation>
    <scope>NUCLEOTIDE SEQUENCE [LARGE SCALE GENOMIC DNA]</scope>
    <source>
        <strain evidence="1 2">SBC82</strain>
    </source>
</reference>
<accession>A0A2Z5FT17</accession>
<evidence type="ECO:0000313" key="2">
    <source>
        <dbReference type="Proteomes" id="UP000253606"/>
    </source>
</evidence>
<name>A0A2Z5FT17_9BACT</name>
<organism evidence="1 2">
    <name type="scientific">Acidisarcina polymorpha</name>
    <dbReference type="NCBI Taxonomy" id="2211140"/>
    <lineage>
        <taxon>Bacteria</taxon>
        <taxon>Pseudomonadati</taxon>
        <taxon>Acidobacteriota</taxon>
        <taxon>Terriglobia</taxon>
        <taxon>Terriglobales</taxon>
        <taxon>Acidobacteriaceae</taxon>
        <taxon>Acidisarcina</taxon>
    </lineage>
</organism>
<evidence type="ECO:0000313" key="1">
    <source>
        <dbReference type="EMBL" id="AXC09960.1"/>
    </source>
</evidence>
<sequence>MQPVCLSEDVGESNDGSCCRMPDADPSVVLLPGSFRER</sequence>